<dbReference type="KEGG" id="schv:BRCON_1831"/>
<dbReference type="SUPFAM" id="SSF51735">
    <property type="entry name" value="NAD(P)-binding Rossmann-fold domains"/>
    <property type="match status" value="1"/>
</dbReference>
<proteinExistence type="predicted"/>
<dbReference type="InterPro" id="IPR004104">
    <property type="entry name" value="Gfo/Idh/MocA-like_OxRdtase_C"/>
</dbReference>
<sequence>MMKPLEAVLVGAGQRGRDAFGAFALRFPHLLKFVAVADPDEGRRQLFAQQHNIPPERCFSSWQELLERPQFAPICANATMDREHLPSALAAMEAGYHLLLEKPMAHTAEGCMEIVETARRLRRIVQICHPLRYSPFYAKVKELLAAGEIGTLTALTMVENVGYWHFAHSYVRGNWARVDRSGPVILTKTCHDMDIAAWLVDAPARRVISIGELRYFRKEFAPEGAPERCTDGCPAEDSCPFYAPAAYLGANTDWPVSAISPVDRSYEARKRALETGPYGRCVFRADNDALDHQMVLVEFANGVLFNFTVSGCTSECFRTIRALGTKGELDGHAEKREIRVDRFAQGVWPALPRHFYHTQAMYDAHGGGDTGVMKNLVRLVRSDDFAGAMQSLEIALEGHLLSFAAERARLDGVPLDMETYRQRIRASLGAAAQA</sequence>
<reference evidence="3 4" key="1">
    <citation type="submission" date="2018-05" db="EMBL/GenBank/DDBJ databases">
        <title>A metagenomic window into the 2 km-deep terrestrial subsurface aquifer revealed taxonomically and functionally diverse microbial community comprising novel uncultured bacterial lineages.</title>
        <authorList>
            <person name="Kadnikov V.V."/>
            <person name="Mardanov A.V."/>
            <person name="Beletsky A.V."/>
            <person name="Banks D."/>
            <person name="Pimenov N.V."/>
            <person name="Frank Y.A."/>
            <person name="Karnachuk O.V."/>
            <person name="Ravin N.V."/>
        </authorList>
    </citation>
    <scope>NUCLEOTIDE SEQUENCE [LARGE SCALE GENOMIC DNA]</scope>
    <source>
        <strain evidence="3">BY</strain>
    </source>
</reference>
<name>A0A2Z4Y704_SUMC1</name>
<gene>
    <name evidence="3" type="ORF">BRCON_1831</name>
</gene>
<dbReference type="InterPro" id="IPR000683">
    <property type="entry name" value="Gfo/Idh/MocA-like_OxRdtase_N"/>
</dbReference>
<dbReference type="Pfam" id="PF01408">
    <property type="entry name" value="GFO_IDH_MocA"/>
    <property type="match status" value="1"/>
</dbReference>
<dbReference type="InterPro" id="IPR036291">
    <property type="entry name" value="NAD(P)-bd_dom_sf"/>
</dbReference>
<dbReference type="Pfam" id="PF02894">
    <property type="entry name" value="GFO_IDH_MocA_C"/>
    <property type="match status" value="1"/>
</dbReference>
<dbReference type="PANTHER" id="PTHR43377:SF2">
    <property type="entry name" value="BINDING ROSSMANN FOLD OXIDOREDUCTASE, PUTATIVE (AFU_ORTHOLOGUE AFUA_4G00560)-RELATED"/>
    <property type="match status" value="1"/>
</dbReference>
<dbReference type="EMBL" id="CP030759">
    <property type="protein sequence ID" value="AXA36608.1"/>
    <property type="molecule type" value="Genomic_DNA"/>
</dbReference>
<dbReference type="Proteomes" id="UP000262583">
    <property type="component" value="Chromosome"/>
</dbReference>
<organism evidence="3 4">
    <name type="scientific">Sumerlaea chitinivorans</name>
    <dbReference type="NCBI Taxonomy" id="2250252"/>
    <lineage>
        <taxon>Bacteria</taxon>
        <taxon>Candidatus Sumerlaeota</taxon>
        <taxon>Candidatus Sumerlaeia</taxon>
        <taxon>Candidatus Sumerlaeales</taxon>
        <taxon>Candidatus Sumerlaeaceae</taxon>
        <taxon>Candidatus Sumerlaea</taxon>
    </lineage>
</organism>
<dbReference type="GO" id="GO:0000166">
    <property type="term" value="F:nucleotide binding"/>
    <property type="evidence" value="ECO:0007669"/>
    <property type="project" value="InterPro"/>
</dbReference>
<evidence type="ECO:0000259" key="1">
    <source>
        <dbReference type="Pfam" id="PF01408"/>
    </source>
</evidence>
<accession>A0A2Z4Y704</accession>
<evidence type="ECO:0000313" key="4">
    <source>
        <dbReference type="Proteomes" id="UP000262583"/>
    </source>
</evidence>
<dbReference type="InterPro" id="IPR051450">
    <property type="entry name" value="Gfo/Idh/MocA_Oxidoreductases"/>
</dbReference>
<dbReference type="PANTHER" id="PTHR43377">
    <property type="entry name" value="BILIVERDIN REDUCTASE A"/>
    <property type="match status" value="1"/>
</dbReference>
<feature type="domain" description="Gfo/Idh/MocA-like oxidoreductase N-terminal" evidence="1">
    <location>
        <begin position="7"/>
        <end position="127"/>
    </location>
</feature>
<dbReference type="Gene3D" id="3.40.50.720">
    <property type="entry name" value="NAD(P)-binding Rossmann-like Domain"/>
    <property type="match status" value="1"/>
</dbReference>
<dbReference type="AlphaFoldDB" id="A0A2Z4Y704"/>
<evidence type="ECO:0000259" key="2">
    <source>
        <dbReference type="Pfam" id="PF02894"/>
    </source>
</evidence>
<feature type="domain" description="Gfo/Idh/MocA-like oxidoreductase C-terminal" evidence="2">
    <location>
        <begin position="141"/>
        <end position="330"/>
    </location>
</feature>
<protein>
    <submittedName>
        <fullName evidence="3">Oxidoreductase family protein</fullName>
    </submittedName>
</protein>
<dbReference type="Gene3D" id="3.30.360.10">
    <property type="entry name" value="Dihydrodipicolinate Reductase, domain 2"/>
    <property type="match status" value="1"/>
</dbReference>
<dbReference type="SUPFAM" id="SSF55347">
    <property type="entry name" value="Glyceraldehyde-3-phosphate dehydrogenase-like, C-terminal domain"/>
    <property type="match status" value="1"/>
</dbReference>
<evidence type="ECO:0000313" key="3">
    <source>
        <dbReference type="EMBL" id="AXA36608.1"/>
    </source>
</evidence>